<reference evidence="3 4" key="1">
    <citation type="journal article" date="2016" name="Int. J. Syst. Evol. Microbiol.">
        <title>Chitinibacter fontanus sp. nov., isolated from a spring.</title>
        <authorList>
            <person name="Sheu S.Y."/>
            <person name="Li Y.S."/>
            <person name="Young C.C."/>
            <person name="Chen W.M."/>
        </authorList>
    </citation>
    <scope>NUCLEOTIDE SEQUENCE [LARGE SCALE GENOMIC DNA]</scope>
    <source>
        <strain evidence="3 4">STM-7</strain>
    </source>
</reference>
<keyword evidence="4" id="KW-1185">Reference proteome</keyword>
<dbReference type="InterPro" id="IPR011009">
    <property type="entry name" value="Kinase-like_dom_sf"/>
</dbReference>
<evidence type="ECO:0000313" key="4">
    <source>
        <dbReference type="Proteomes" id="UP000510822"/>
    </source>
</evidence>
<comment type="similarity">
    <text evidence="1 2">Belongs to the fructosamine kinase family.</text>
</comment>
<dbReference type="PANTHER" id="PTHR12149">
    <property type="entry name" value="FRUCTOSAMINE 3 KINASE-RELATED PROTEIN"/>
    <property type="match status" value="1"/>
</dbReference>
<dbReference type="RefSeq" id="WP_180308618.1">
    <property type="nucleotide sequence ID" value="NZ_CP058952.1"/>
</dbReference>
<dbReference type="PIRSF" id="PIRSF006221">
    <property type="entry name" value="Ketosamine-3-kinase"/>
    <property type="match status" value="1"/>
</dbReference>
<organism evidence="3 4">
    <name type="scientific">Chitinibacter fontanus</name>
    <dbReference type="NCBI Taxonomy" id="1737446"/>
    <lineage>
        <taxon>Bacteria</taxon>
        <taxon>Pseudomonadati</taxon>
        <taxon>Pseudomonadota</taxon>
        <taxon>Betaproteobacteria</taxon>
        <taxon>Neisseriales</taxon>
        <taxon>Chitinibacteraceae</taxon>
        <taxon>Chitinibacter</taxon>
    </lineage>
</organism>
<name>A0A7D5VAJ3_9NEIS</name>
<dbReference type="SUPFAM" id="SSF56112">
    <property type="entry name" value="Protein kinase-like (PK-like)"/>
    <property type="match status" value="1"/>
</dbReference>
<protein>
    <submittedName>
        <fullName evidence="3">Fructosamine kinase family protein</fullName>
    </submittedName>
</protein>
<dbReference type="InterPro" id="IPR016477">
    <property type="entry name" value="Fructo-/Ketosamine-3-kinase"/>
</dbReference>
<evidence type="ECO:0000313" key="3">
    <source>
        <dbReference type="EMBL" id="QLI81493.1"/>
    </source>
</evidence>
<dbReference type="KEGG" id="cfon:HZU75_08105"/>
<proteinExistence type="inferred from homology"/>
<dbReference type="Proteomes" id="UP000510822">
    <property type="component" value="Chromosome"/>
</dbReference>
<dbReference type="AlphaFoldDB" id="A0A7D5VAJ3"/>
<dbReference type="PANTHER" id="PTHR12149:SF8">
    <property type="entry name" value="PROTEIN-RIBULOSAMINE 3-KINASE"/>
    <property type="match status" value="1"/>
</dbReference>
<keyword evidence="2 3" id="KW-0418">Kinase</keyword>
<keyword evidence="2" id="KW-0808">Transferase</keyword>
<dbReference type="Gene3D" id="3.30.200.20">
    <property type="entry name" value="Phosphorylase Kinase, domain 1"/>
    <property type="match status" value="1"/>
</dbReference>
<evidence type="ECO:0000256" key="2">
    <source>
        <dbReference type="PIRNR" id="PIRNR006221"/>
    </source>
</evidence>
<dbReference type="Gene3D" id="3.90.1200.10">
    <property type="match status" value="1"/>
</dbReference>
<dbReference type="EMBL" id="CP058952">
    <property type="protein sequence ID" value="QLI81493.1"/>
    <property type="molecule type" value="Genomic_DNA"/>
</dbReference>
<dbReference type="Pfam" id="PF03881">
    <property type="entry name" value="Fructosamin_kin"/>
    <property type="match status" value="1"/>
</dbReference>
<sequence>MPHLISDLESAISAATGALFHVKQQRSVGGGCINQALVLSDATDPRRQYFVKTNRAALHGMFVAEAAGLVALGQGMRVPQPIAHGVSGTTAWLVLEYLPLSGSPDPAAMGAALARVHRISPAGAPRFGWEIDNTIGSTPQSNRWHESWIDFWREERLLPQFELARQNGCDFGAAGTKLLDKIPEFFRDYTPQPSLLHGDLWGGNAAGLADGIPVIFDPACYFGDRECDLAMTELFGGFGPRFLAAYHALWPIDAGYAQRKTLYNLYHIINHVNLFGSGYEGQARQMIASLLRGLD</sequence>
<evidence type="ECO:0000256" key="1">
    <source>
        <dbReference type="ARBA" id="ARBA00009460"/>
    </source>
</evidence>
<dbReference type="GO" id="GO:0016301">
    <property type="term" value="F:kinase activity"/>
    <property type="evidence" value="ECO:0007669"/>
    <property type="project" value="UniProtKB-UniRule"/>
</dbReference>
<accession>A0A7D5VAJ3</accession>
<gene>
    <name evidence="3" type="ORF">HZU75_08105</name>
</gene>